<dbReference type="Proteomes" id="UP000053927">
    <property type="component" value="Unassembled WGS sequence"/>
</dbReference>
<evidence type="ECO:0000313" key="4">
    <source>
        <dbReference type="Proteomes" id="UP000053927"/>
    </source>
</evidence>
<dbReference type="EMBL" id="JH687402">
    <property type="protein sequence ID" value="EIM79731.1"/>
    <property type="molecule type" value="Genomic_DNA"/>
</dbReference>
<organism evidence="3 4">
    <name type="scientific">Stereum hirsutum (strain FP-91666)</name>
    <name type="common">White-rot fungus</name>
    <dbReference type="NCBI Taxonomy" id="721885"/>
    <lineage>
        <taxon>Eukaryota</taxon>
        <taxon>Fungi</taxon>
        <taxon>Dikarya</taxon>
        <taxon>Basidiomycota</taxon>
        <taxon>Agaricomycotina</taxon>
        <taxon>Agaricomycetes</taxon>
        <taxon>Russulales</taxon>
        <taxon>Stereaceae</taxon>
        <taxon>Stereum</taxon>
    </lineage>
</organism>
<protein>
    <submittedName>
        <fullName evidence="3">Uncharacterized protein</fullName>
    </submittedName>
</protein>
<feature type="compositionally biased region" description="Polar residues" evidence="2">
    <location>
        <begin position="222"/>
        <end position="231"/>
    </location>
</feature>
<keyword evidence="1" id="KW-0175">Coiled coil</keyword>
<keyword evidence="4" id="KW-1185">Reference proteome</keyword>
<feature type="region of interest" description="Disordered" evidence="2">
    <location>
        <begin position="128"/>
        <end position="196"/>
    </location>
</feature>
<reference evidence="4" key="1">
    <citation type="journal article" date="2012" name="Science">
        <title>The Paleozoic origin of enzymatic lignin decomposition reconstructed from 31 fungal genomes.</title>
        <authorList>
            <person name="Floudas D."/>
            <person name="Binder M."/>
            <person name="Riley R."/>
            <person name="Barry K."/>
            <person name="Blanchette R.A."/>
            <person name="Henrissat B."/>
            <person name="Martinez A.T."/>
            <person name="Otillar R."/>
            <person name="Spatafora J.W."/>
            <person name="Yadav J.S."/>
            <person name="Aerts A."/>
            <person name="Benoit I."/>
            <person name="Boyd A."/>
            <person name="Carlson A."/>
            <person name="Copeland A."/>
            <person name="Coutinho P.M."/>
            <person name="de Vries R.P."/>
            <person name="Ferreira P."/>
            <person name="Findley K."/>
            <person name="Foster B."/>
            <person name="Gaskell J."/>
            <person name="Glotzer D."/>
            <person name="Gorecki P."/>
            <person name="Heitman J."/>
            <person name="Hesse C."/>
            <person name="Hori C."/>
            <person name="Igarashi K."/>
            <person name="Jurgens J.A."/>
            <person name="Kallen N."/>
            <person name="Kersten P."/>
            <person name="Kohler A."/>
            <person name="Kuees U."/>
            <person name="Kumar T.K.A."/>
            <person name="Kuo A."/>
            <person name="LaButti K."/>
            <person name="Larrondo L.F."/>
            <person name="Lindquist E."/>
            <person name="Ling A."/>
            <person name="Lombard V."/>
            <person name="Lucas S."/>
            <person name="Lundell T."/>
            <person name="Martin R."/>
            <person name="McLaughlin D.J."/>
            <person name="Morgenstern I."/>
            <person name="Morin E."/>
            <person name="Murat C."/>
            <person name="Nagy L.G."/>
            <person name="Nolan M."/>
            <person name="Ohm R.A."/>
            <person name="Patyshakuliyeva A."/>
            <person name="Rokas A."/>
            <person name="Ruiz-Duenas F.J."/>
            <person name="Sabat G."/>
            <person name="Salamov A."/>
            <person name="Samejima M."/>
            <person name="Schmutz J."/>
            <person name="Slot J.C."/>
            <person name="St John F."/>
            <person name="Stenlid J."/>
            <person name="Sun H."/>
            <person name="Sun S."/>
            <person name="Syed K."/>
            <person name="Tsang A."/>
            <person name="Wiebenga A."/>
            <person name="Young D."/>
            <person name="Pisabarro A."/>
            <person name="Eastwood D.C."/>
            <person name="Martin F."/>
            <person name="Cullen D."/>
            <person name="Grigoriev I.V."/>
            <person name="Hibbett D.S."/>
        </authorList>
    </citation>
    <scope>NUCLEOTIDE SEQUENCE [LARGE SCALE GENOMIC DNA]</scope>
    <source>
        <strain evidence="4">FP-91666</strain>
    </source>
</reference>
<evidence type="ECO:0000256" key="1">
    <source>
        <dbReference type="SAM" id="Coils"/>
    </source>
</evidence>
<evidence type="ECO:0000256" key="2">
    <source>
        <dbReference type="SAM" id="MobiDB-lite"/>
    </source>
</evidence>
<feature type="compositionally biased region" description="Low complexity" evidence="2">
    <location>
        <begin position="183"/>
        <end position="196"/>
    </location>
</feature>
<dbReference type="GeneID" id="18802383"/>
<feature type="compositionally biased region" description="Polar residues" evidence="2">
    <location>
        <begin position="291"/>
        <end position="300"/>
    </location>
</feature>
<feature type="compositionally biased region" description="Basic and acidic residues" evidence="2">
    <location>
        <begin position="301"/>
        <end position="316"/>
    </location>
</feature>
<dbReference type="KEGG" id="shs:STEHIDRAFT_163546"/>
<dbReference type="OrthoDB" id="3070390at2759"/>
<feature type="compositionally biased region" description="Basic and acidic residues" evidence="2">
    <location>
        <begin position="139"/>
        <end position="158"/>
    </location>
</feature>
<name>R7RWI4_STEHR</name>
<feature type="coiled-coil region" evidence="1">
    <location>
        <begin position="343"/>
        <end position="377"/>
    </location>
</feature>
<accession>R7RWI4</accession>
<feature type="region of interest" description="Disordered" evidence="2">
    <location>
        <begin position="209"/>
        <end position="321"/>
    </location>
</feature>
<gene>
    <name evidence="3" type="ORF">STEHIDRAFT_163546</name>
</gene>
<dbReference type="AlphaFoldDB" id="R7RWI4"/>
<proteinExistence type="predicted"/>
<feature type="compositionally biased region" description="Basic and acidic residues" evidence="2">
    <location>
        <begin position="209"/>
        <end position="218"/>
    </location>
</feature>
<dbReference type="RefSeq" id="XP_007311294.1">
    <property type="nucleotide sequence ID" value="XM_007311232.1"/>
</dbReference>
<evidence type="ECO:0000313" key="3">
    <source>
        <dbReference type="EMBL" id="EIM79731.1"/>
    </source>
</evidence>
<sequence length="467" mass="52342">MSSVRPSRSYHFILRIQYQPGGKAQTISDAATRSEDIMQADMDRIHSTFLTDDLTAMRFGSAIPKKANVRVSESKQDALELNYETSHSTLPFALKSHMRDVTPDQLRDRSVLSMELFDLEGTSATRQLNSYDRPVLTKHANEERSIPRRGTSLDDKTHSFASRSYLRDTDPSSHHSGTRPPMSSSITTTNSTSAVPTTLTLETLSFVGDSEHRHRSTPDSELANTPQSASWWKSKPKPQNLDAGHSHHNKQSGSNAIPLGHGNVTRGHPAVSFSLDSSIAPVDERPRTILPGSSTPSSSRDTCRREDHDTYAHESKGLSSATTRLHEELHAQAEEISGYKRTVELLLEGEQEMKEDLRRLNNEKEQTLEVVRRMQEEAIRDEGWDGVVASSDLMTALHLIGQSVSSMKASLHHERAERQRVEQQLQSEREARTRDLNDIARECRDPFVVPALLDAFLKLSKMSNDVM</sequence>